<name>A0R7Y6_PELPD</name>
<dbReference type="AlphaFoldDB" id="A0R7Y6"/>
<keyword evidence="10" id="KW-1185">Reference proteome</keyword>
<dbReference type="RefSeq" id="WP_011733816.1">
    <property type="nucleotide sequence ID" value="NC_008607.1"/>
</dbReference>
<dbReference type="KEGG" id="ppd:Ppro_3706"/>
<gene>
    <name evidence="9" type="ordered locus">Ppro_3706</name>
</gene>
<evidence type="ECO:0000256" key="2">
    <source>
        <dbReference type="ARBA" id="ARBA00010075"/>
    </source>
</evidence>
<keyword evidence="3" id="KW-0815">Transposition</keyword>
<dbReference type="PANTHER" id="PTHR35604">
    <property type="entry name" value="TRANSPOSASE INSH FOR INSERTION SEQUENCE ELEMENT IS5A-RELATED"/>
    <property type="match status" value="1"/>
</dbReference>
<geneLocation type="plasmid" evidence="9 10">
    <name>pPRO1</name>
</geneLocation>
<feature type="domain" description="Transposase IS4-like" evidence="7">
    <location>
        <begin position="195"/>
        <end position="344"/>
    </location>
</feature>
<dbReference type="Pfam" id="PF05598">
    <property type="entry name" value="DUF772"/>
    <property type="match status" value="1"/>
</dbReference>
<proteinExistence type="inferred from homology"/>
<dbReference type="Proteomes" id="UP000006732">
    <property type="component" value="Plasmid pPRO1"/>
</dbReference>
<comment type="similarity">
    <text evidence="2">Belongs to the transposase 11 family.</text>
</comment>
<dbReference type="InterPro" id="IPR002559">
    <property type="entry name" value="Transposase_11"/>
</dbReference>
<dbReference type="InterPro" id="IPR047959">
    <property type="entry name" value="Transpos_IS5"/>
</dbReference>
<keyword evidence="4" id="KW-0238">DNA-binding</keyword>
<evidence type="ECO:0000259" key="7">
    <source>
        <dbReference type="Pfam" id="PF01609"/>
    </source>
</evidence>
<evidence type="ECO:0000256" key="5">
    <source>
        <dbReference type="ARBA" id="ARBA00023172"/>
    </source>
</evidence>
<dbReference type="HOGENOM" id="CLU_021293_3_2_7"/>
<evidence type="ECO:0000259" key="8">
    <source>
        <dbReference type="Pfam" id="PF05598"/>
    </source>
</evidence>
<evidence type="ECO:0000256" key="6">
    <source>
        <dbReference type="SAM" id="MobiDB-lite"/>
    </source>
</evidence>
<dbReference type="EMBL" id="CP000483">
    <property type="protein sequence ID" value="ABL01297.1"/>
    <property type="molecule type" value="Genomic_DNA"/>
</dbReference>
<dbReference type="GO" id="GO:0006313">
    <property type="term" value="P:DNA transposition"/>
    <property type="evidence" value="ECO:0007669"/>
    <property type="project" value="InterPro"/>
</dbReference>
<feature type="domain" description="Transposase InsH N-terminal" evidence="8">
    <location>
        <begin position="17"/>
        <end position="113"/>
    </location>
</feature>
<dbReference type="GO" id="GO:0004803">
    <property type="term" value="F:transposase activity"/>
    <property type="evidence" value="ECO:0007669"/>
    <property type="project" value="InterPro"/>
</dbReference>
<dbReference type="Pfam" id="PF01609">
    <property type="entry name" value="DDE_Tnp_1"/>
    <property type="match status" value="1"/>
</dbReference>
<evidence type="ECO:0000256" key="3">
    <source>
        <dbReference type="ARBA" id="ARBA00022578"/>
    </source>
</evidence>
<dbReference type="GO" id="GO:0003677">
    <property type="term" value="F:DNA binding"/>
    <property type="evidence" value="ECO:0007669"/>
    <property type="project" value="UniProtKB-KW"/>
</dbReference>
<evidence type="ECO:0000313" key="10">
    <source>
        <dbReference type="Proteomes" id="UP000006732"/>
    </source>
</evidence>
<evidence type="ECO:0000256" key="1">
    <source>
        <dbReference type="ARBA" id="ARBA00003544"/>
    </source>
</evidence>
<accession>A0R7Y6</accession>
<dbReference type="eggNOG" id="COG3039">
    <property type="taxonomic scope" value="Bacteria"/>
</dbReference>
<dbReference type="OrthoDB" id="5526284at2"/>
<feature type="compositionally biased region" description="Basic and acidic residues" evidence="6">
    <location>
        <begin position="161"/>
        <end position="192"/>
    </location>
</feature>
<keyword evidence="9" id="KW-0614">Plasmid</keyword>
<protein>
    <submittedName>
        <fullName evidence="9">Transposase, IS4 family</fullName>
    </submittedName>
</protein>
<evidence type="ECO:0000313" key="9">
    <source>
        <dbReference type="EMBL" id="ABL01297.1"/>
    </source>
</evidence>
<sequence length="354" mass="39956">MRGSAESNGPLFVYVTTEQFVSKNHPLRSLKPLVDTALSKLDREFDSLYSSTGRPSIPPEYLLRGLVLQFVYSVRSHVALMDRINSDMAFRWFIGLSIDDKVWDQSVFSCNQDRLIRADIGSRFLEEVKSQAEKRGLLSNDHFSVDGTLLESLASIKSFRRKDGSDDDKPAGDFKGEKFSNKTHQSKTDPDARLYKKSKGASAKLCVMGHAMTENDNGFVTQIEATHADGKAERRAAKKMTKRQKGNRNKRITVAADKAYDTSDFVQDMREINVTPHVASKKKGSAIDGRTTRHASYRQSLKDRKKIEEFFGWAKVIAGFRKLRHVGLEKIKFYFSLAAGCFNLVKLRNLIAQA</sequence>
<evidence type="ECO:0000256" key="4">
    <source>
        <dbReference type="ARBA" id="ARBA00023125"/>
    </source>
</evidence>
<keyword evidence="5" id="KW-0233">DNA recombination</keyword>
<comment type="function">
    <text evidence="1">Involved in the transposition of the insertion sequence IS5.</text>
</comment>
<organism evidence="9 10">
    <name type="scientific">Pelobacter propionicus (strain DSM 2379 / NBRC 103807 / OttBd1)</name>
    <dbReference type="NCBI Taxonomy" id="338966"/>
    <lineage>
        <taxon>Bacteria</taxon>
        <taxon>Pseudomonadati</taxon>
        <taxon>Thermodesulfobacteriota</taxon>
        <taxon>Desulfuromonadia</taxon>
        <taxon>Desulfuromonadales</taxon>
        <taxon>Desulfuromonadaceae</taxon>
        <taxon>Pelobacter</taxon>
    </lineage>
</organism>
<dbReference type="PANTHER" id="PTHR35604:SF2">
    <property type="entry name" value="TRANSPOSASE INSH FOR INSERTION SEQUENCE ELEMENT IS5A-RELATED"/>
    <property type="match status" value="1"/>
</dbReference>
<feature type="region of interest" description="Disordered" evidence="6">
    <location>
        <begin position="160"/>
        <end position="192"/>
    </location>
</feature>
<dbReference type="InterPro" id="IPR008490">
    <property type="entry name" value="Transposase_InsH_N"/>
</dbReference>
<reference evidence="9 10" key="1">
    <citation type="submission" date="2006-10" db="EMBL/GenBank/DDBJ databases">
        <title>Complete sequence of plasmid pPRO1 of Pelobacter propionicus DSM 2379.</title>
        <authorList>
            <consortium name="US DOE Joint Genome Institute"/>
            <person name="Copeland A."/>
            <person name="Lucas S."/>
            <person name="Lapidus A."/>
            <person name="Barry K."/>
            <person name="Detter J.C."/>
            <person name="Glavina del Rio T."/>
            <person name="Hammon N."/>
            <person name="Israni S."/>
            <person name="Dalin E."/>
            <person name="Tice H."/>
            <person name="Pitluck S."/>
            <person name="Saunders E."/>
            <person name="Brettin T."/>
            <person name="Bruce D."/>
            <person name="Han C."/>
            <person name="Tapia R."/>
            <person name="Schmutz J."/>
            <person name="Larimer F."/>
            <person name="Land M."/>
            <person name="Hauser L."/>
            <person name="Kyrpides N."/>
            <person name="Kim E."/>
            <person name="Lovley D."/>
            <person name="Richardson P."/>
        </authorList>
    </citation>
    <scope>NUCLEOTIDE SEQUENCE [LARGE SCALE GENOMIC DNA]</scope>
    <source>
        <strain evidence="10">DSM 2379 / NBRC 103807 / OttBd1</strain>
        <plasmid evidence="10">Plasmid pPRO1</plasmid>
    </source>
</reference>
<dbReference type="NCBIfam" id="NF033581">
    <property type="entry name" value="transpos_IS5_4"/>
    <property type="match status" value="1"/>
</dbReference>